<dbReference type="CDD" id="cd16831">
    <property type="entry name" value="HemS-like_C"/>
    <property type="match status" value="1"/>
</dbReference>
<evidence type="ECO:0000259" key="1">
    <source>
        <dbReference type="Pfam" id="PF05171"/>
    </source>
</evidence>
<proteinExistence type="predicted"/>
<feature type="domain" description="Haemin-degrading HemS/ChuX" evidence="1">
    <location>
        <begin position="29"/>
        <end position="158"/>
    </location>
</feature>
<dbReference type="Gene3D" id="3.40.1570.10">
    <property type="entry name" value="HemS/ChuS/ChuX like domains"/>
    <property type="match status" value="2"/>
</dbReference>
<dbReference type="PATRIC" id="fig|1354272.4.peg.3499"/>
<sequence length="349" mass="40081">MNSILFERYQQAKTDNKAKYARDLAAYLEVSEAELLHSRVGRDKAKRLNVDAPTLLTALGTVGQVKAITRNEYVVHEQVGRYENARFSSHGGLILNPRALDLRMFFSHWDSVFTLSEEAKNGERHSIQFFDKQGDALHKVYTTDETDLAAWNALIEQYAAVDNPSLQLEAAQPFTSQPVSDELKQQLEQEWRNMTDVHQFFILLKKNNLSRQQVFSAVSDDLAWQVPTDSFNQLVHTAFNDQNEIMIFVGNRGCVQIFTGQIKRIMPYQSEGSDLKWLNIFNPDFTLHMIENDIAECWVTRKPTDDGFVTSLEVFDKAGNQIVQMYGQRTEGTPEQEQWRDQVMALPHI</sequence>
<dbReference type="InterPro" id="IPR053733">
    <property type="entry name" value="Heme_Transport_Util_sf"/>
</dbReference>
<dbReference type="InterPro" id="IPR007845">
    <property type="entry name" value="HemS/ChuX_dom"/>
</dbReference>
<name>A0A1B7JK26_9GAMM</name>
<evidence type="ECO:0000313" key="2">
    <source>
        <dbReference type="EMBL" id="OAT47994.1"/>
    </source>
</evidence>
<dbReference type="OrthoDB" id="316630at2"/>
<dbReference type="Proteomes" id="UP000078224">
    <property type="component" value="Unassembled WGS sequence"/>
</dbReference>
<reference evidence="2 3" key="1">
    <citation type="submission" date="2016-04" db="EMBL/GenBank/DDBJ databases">
        <title>ATOL: Assembling a taxonomically balanced genome-scale reconstruction of the evolutionary history of the Enterobacteriaceae.</title>
        <authorList>
            <person name="Plunkett G.III."/>
            <person name="Neeno-Eckwall E.C."/>
            <person name="Glasner J.D."/>
            <person name="Perna N.T."/>
        </authorList>
    </citation>
    <scope>NUCLEOTIDE SEQUENCE [LARGE SCALE GENOMIC DNA]</scope>
    <source>
        <strain evidence="2 3">ATCC 35613</strain>
    </source>
</reference>
<dbReference type="Pfam" id="PF05171">
    <property type="entry name" value="HemS"/>
    <property type="match status" value="2"/>
</dbReference>
<keyword evidence="3" id="KW-1185">Reference proteome</keyword>
<gene>
    <name evidence="2" type="ORF">M998_3420</name>
</gene>
<feature type="domain" description="Haemin-degrading HemS/ChuX" evidence="1">
    <location>
        <begin position="208"/>
        <end position="345"/>
    </location>
</feature>
<dbReference type="RefSeq" id="WP_068909964.1">
    <property type="nucleotide sequence ID" value="NZ_LXEW01000048.1"/>
</dbReference>
<dbReference type="CDD" id="cd16830">
    <property type="entry name" value="HemS-like_N"/>
    <property type="match status" value="1"/>
</dbReference>
<accession>A0A1B7JK26</accession>
<dbReference type="SUPFAM" id="SSF144064">
    <property type="entry name" value="Heme iron utilization protein-like"/>
    <property type="match status" value="1"/>
</dbReference>
<protein>
    <submittedName>
        <fullName evidence="2">Hemin transport protein</fullName>
    </submittedName>
</protein>
<dbReference type="GO" id="GO:0006826">
    <property type="term" value="P:iron ion transport"/>
    <property type="evidence" value="ECO:0007669"/>
    <property type="project" value="InterPro"/>
</dbReference>
<evidence type="ECO:0000313" key="3">
    <source>
        <dbReference type="Proteomes" id="UP000078224"/>
    </source>
</evidence>
<organism evidence="2 3">
    <name type="scientific">Providencia heimbachae ATCC 35613</name>
    <dbReference type="NCBI Taxonomy" id="1354272"/>
    <lineage>
        <taxon>Bacteria</taxon>
        <taxon>Pseudomonadati</taxon>
        <taxon>Pseudomonadota</taxon>
        <taxon>Gammaproteobacteria</taxon>
        <taxon>Enterobacterales</taxon>
        <taxon>Morganellaceae</taxon>
        <taxon>Providencia</taxon>
    </lineage>
</organism>
<dbReference type="EMBL" id="LXEW01000048">
    <property type="protein sequence ID" value="OAT47994.1"/>
    <property type="molecule type" value="Genomic_DNA"/>
</dbReference>
<dbReference type="AlphaFoldDB" id="A0A1B7JK26"/>
<comment type="caution">
    <text evidence="2">The sequence shown here is derived from an EMBL/GenBank/DDBJ whole genome shotgun (WGS) entry which is preliminary data.</text>
</comment>